<dbReference type="EMBL" id="BARU01034733">
    <property type="protein sequence ID" value="GAH66982.1"/>
    <property type="molecule type" value="Genomic_DNA"/>
</dbReference>
<proteinExistence type="predicted"/>
<dbReference type="AlphaFoldDB" id="X1HC85"/>
<reference evidence="1" key="1">
    <citation type="journal article" date="2014" name="Front. Microbiol.">
        <title>High frequency of phylogenetically diverse reductive dehalogenase-homologous genes in deep subseafloor sedimentary metagenomes.</title>
        <authorList>
            <person name="Kawai M."/>
            <person name="Futagami T."/>
            <person name="Toyoda A."/>
            <person name="Takaki Y."/>
            <person name="Nishi S."/>
            <person name="Hori S."/>
            <person name="Arai W."/>
            <person name="Tsubouchi T."/>
            <person name="Morono Y."/>
            <person name="Uchiyama I."/>
            <person name="Ito T."/>
            <person name="Fujiyama A."/>
            <person name="Inagaki F."/>
            <person name="Takami H."/>
        </authorList>
    </citation>
    <scope>NUCLEOTIDE SEQUENCE</scope>
    <source>
        <strain evidence="1">Expedition CK06-06</strain>
    </source>
</reference>
<name>X1HC85_9ZZZZ</name>
<comment type="caution">
    <text evidence="1">The sequence shown here is derived from an EMBL/GenBank/DDBJ whole genome shotgun (WGS) entry which is preliminary data.</text>
</comment>
<feature type="non-terminal residue" evidence="1">
    <location>
        <position position="52"/>
    </location>
</feature>
<organism evidence="1">
    <name type="scientific">marine sediment metagenome</name>
    <dbReference type="NCBI Taxonomy" id="412755"/>
    <lineage>
        <taxon>unclassified sequences</taxon>
        <taxon>metagenomes</taxon>
        <taxon>ecological metagenomes</taxon>
    </lineage>
</organism>
<evidence type="ECO:0000313" key="1">
    <source>
        <dbReference type="EMBL" id="GAH66982.1"/>
    </source>
</evidence>
<protein>
    <submittedName>
        <fullName evidence="1">Uncharacterized protein</fullName>
    </submittedName>
</protein>
<accession>X1HC85</accession>
<gene>
    <name evidence="1" type="ORF">S03H2_54472</name>
</gene>
<sequence length="52" mass="6107">MTDNNREISEKGRVFIKMTPFKDMFTHILRFANVVLDYNEQVLGFCIGKKNP</sequence>